<evidence type="ECO:0000313" key="3">
    <source>
        <dbReference type="EMBL" id="CAE7273434.1"/>
    </source>
</evidence>
<proteinExistence type="inferred from homology"/>
<organism evidence="3 4">
    <name type="scientific">Symbiodinium natans</name>
    <dbReference type="NCBI Taxonomy" id="878477"/>
    <lineage>
        <taxon>Eukaryota</taxon>
        <taxon>Sar</taxon>
        <taxon>Alveolata</taxon>
        <taxon>Dinophyceae</taxon>
        <taxon>Suessiales</taxon>
        <taxon>Symbiodiniaceae</taxon>
        <taxon>Symbiodinium</taxon>
    </lineage>
</organism>
<dbReference type="GO" id="GO:0042910">
    <property type="term" value="F:xenobiotic transmembrane transporter activity"/>
    <property type="evidence" value="ECO:0007669"/>
    <property type="project" value="InterPro"/>
</dbReference>
<evidence type="ECO:0000313" key="4">
    <source>
        <dbReference type="Proteomes" id="UP000604046"/>
    </source>
</evidence>
<comment type="similarity">
    <text evidence="1">Belongs to the multi antimicrobial extrusion (MATE) (TC 2.A.66.1) family.</text>
</comment>
<comment type="caution">
    <text evidence="3">The sequence shown here is derived from an EMBL/GenBank/DDBJ whole genome shotgun (WGS) entry which is preliminary data.</text>
</comment>
<protein>
    <submittedName>
        <fullName evidence="3">Uncharacterized protein</fullName>
    </submittedName>
</protein>
<keyword evidence="4" id="KW-1185">Reference proteome</keyword>
<dbReference type="GO" id="GO:0015297">
    <property type="term" value="F:antiporter activity"/>
    <property type="evidence" value="ECO:0007669"/>
    <property type="project" value="InterPro"/>
</dbReference>
<dbReference type="EMBL" id="CAJNDS010001702">
    <property type="protein sequence ID" value="CAE7273434.1"/>
    <property type="molecule type" value="Genomic_DNA"/>
</dbReference>
<name>A0A812N2H4_9DINO</name>
<dbReference type="InterPro" id="IPR002528">
    <property type="entry name" value="MATE_fam"/>
</dbReference>
<dbReference type="Pfam" id="PF01554">
    <property type="entry name" value="MatE"/>
    <property type="match status" value="1"/>
</dbReference>
<dbReference type="AlphaFoldDB" id="A0A812N2H4"/>
<dbReference type="Proteomes" id="UP000604046">
    <property type="component" value="Unassembled WGS sequence"/>
</dbReference>
<keyword evidence="2" id="KW-0812">Transmembrane</keyword>
<evidence type="ECO:0000256" key="2">
    <source>
        <dbReference type="SAM" id="Phobius"/>
    </source>
</evidence>
<feature type="transmembrane region" description="Helical" evidence="2">
    <location>
        <begin position="29"/>
        <end position="51"/>
    </location>
</feature>
<gene>
    <name evidence="3" type="ORF">SNAT2548_LOCUS14507</name>
</gene>
<reference evidence="3" key="1">
    <citation type="submission" date="2021-02" db="EMBL/GenBank/DDBJ databases">
        <authorList>
            <person name="Dougan E. K."/>
            <person name="Rhodes N."/>
            <person name="Thang M."/>
            <person name="Chan C."/>
        </authorList>
    </citation>
    <scope>NUCLEOTIDE SEQUENCE</scope>
</reference>
<evidence type="ECO:0000256" key="1">
    <source>
        <dbReference type="ARBA" id="ARBA00010199"/>
    </source>
</evidence>
<sequence>MNATTGPRGAQDTLVSQAFGAKDYDRARGYLNCCQVWMLLLAGACAVALYYTEAILLKIDAAGEETAVDTATHPWPAILTVC</sequence>
<accession>A0A812N2H4</accession>
<keyword evidence="2" id="KW-0472">Membrane</keyword>
<dbReference type="GO" id="GO:0016020">
    <property type="term" value="C:membrane"/>
    <property type="evidence" value="ECO:0007669"/>
    <property type="project" value="InterPro"/>
</dbReference>
<keyword evidence="2" id="KW-1133">Transmembrane helix</keyword>